<evidence type="ECO:0000256" key="15">
    <source>
        <dbReference type="ARBA" id="ARBA00023098"/>
    </source>
</evidence>
<keyword evidence="9 18" id="KW-0256">Endoplasmic reticulum</keyword>
<evidence type="ECO:0000313" key="23">
    <source>
        <dbReference type="EMBL" id="KAI6646524.1"/>
    </source>
</evidence>
<gene>
    <name evidence="23" type="ORF">LOD99_12645</name>
</gene>
<dbReference type="Pfam" id="PF04116">
    <property type="entry name" value="FA_hydroxylase"/>
    <property type="match status" value="1"/>
</dbReference>
<keyword evidence="12 21" id="KW-1133">Transmembrane helix</keyword>
<keyword evidence="16 18" id="KW-0472">Membrane</keyword>
<dbReference type="PROSITE" id="PS50255">
    <property type="entry name" value="CYTOCHROME_B5_2"/>
    <property type="match status" value="1"/>
</dbReference>
<feature type="binding site" evidence="19">
    <location>
        <position position="237"/>
    </location>
    <ligand>
        <name>Zn(2+)</name>
        <dbReference type="ChEBI" id="CHEBI:29105"/>
        <label>1</label>
    </ligand>
</feature>
<feature type="binding site" evidence="19">
    <location>
        <position position="241"/>
    </location>
    <ligand>
        <name>Zn(2+)</name>
        <dbReference type="ChEBI" id="CHEBI:29105"/>
        <label>1</label>
    </ligand>
</feature>
<evidence type="ECO:0000256" key="2">
    <source>
        <dbReference type="ARBA" id="ARBA00004991"/>
    </source>
</evidence>
<dbReference type="InterPro" id="IPR014430">
    <property type="entry name" value="Scs7"/>
</dbReference>
<evidence type="ECO:0000256" key="20">
    <source>
        <dbReference type="PIRSR" id="PIRSR005149-50"/>
    </source>
</evidence>
<comment type="cofactor">
    <cofactor evidence="18 19">
        <name>Zn(2+)</name>
        <dbReference type="ChEBI" id="CHEBI:29105"/>
    </cofactor>
    <text evidence="18 19">Binds 2 Zn(2+) ions per subunit that likely form a catalytic dimetal center.</text>
</comment>
<dbReference type="PANTHER" id="PTHR12863:SF1">
    <property type="entry name" value="FATTY ACID 2-HYDROXYLASE"/>
    <property type="match status" value="1"/>
</dbReference>
<keyword evidence="6 20" id="KW-0349">Heme</keyword>
<feature type="binding site" evidence="19">
    <location>
        <position position="240"/>
    </location>
    <ligand>
        <name>Zn(2+)</name>
        <dbReference type="ChEBI" id="CHEBI:29105"/>
        <label>1</label>
    </ligand>
</feature>
<keyword evidence="10 18" id="KW-0276">Fatty acid metabolism</keyword>
<feature type="domain" description="Cytochrome b5 heme-binding" evidence="22">
    <location>
        <begin position="10"/>
        <end position="89"/>
    </location>
</feature>
<evidence type="ECO:0000256" key="12">
    <source>
        <dbReference type="ARBA" id="ARBA00022989"/>
    </source>
</evidence>
<comment type="similarity">
    <text evidence="4 18">Belongs to the sterol desaturase family. SCS7 subfamily.</text>
</comment>
<dbReference type="PRINTS" id="PR00363">
    <property type="entry name" value="CYTOCHROMEB5"/>
</dbReference>
<feature type="transmembrane region" description="Helical" evidence="21">
    <location>
        <begin position="156"/>
        <end position="174"/>
    </location>
</feature>
<comment type="cofactor">
    <cofactor evidence="20">
        <name>Fe cation</name>
        <dbReference type="ChEBI" id="CHEBI:24875"/>
    </cofactor>
</comment>
<evidence type="ECO:0000256" key="19">
    <source>
        <dbReference type="PIRSR" id="PIRSR005149-1"/>
    </source>
</evidence>
<comment type="caution">
    <text evidence="23">The sequence shown here is derived from an EMBL/GenBank/DDBJ whole genome shotgun (WGS) entry which is preliminary data.</text>
</comment>
<evidence type="ECO:0000256" key="14">
    <source>
        <dbReference type="ARBA" id="ARBA00023004"/>
    </source>
</evidence>
<evidence type="ECO:0000256" key="10">
    <source>
        <dbReference type="ARBA" id="ARBA00022832"/>
    </source>
</evidence>
<evidence type="ECO:0000256" key="17">
    <source>
        <dbReference type="ARBA" id="ARBA00023160"/>
    </source>
</evidence>
<reference evidence="23 24" key="1">
    <citation type="journal article" date="2023" name="BMC Biol.">
        <title>The compact genome of the sponge Oopsacas minuta (Hexactinellida) is lacking key metazoan core genes.</title>
        <authorList>
            <person name="Santini S."/>
            <person name="Schenkelaars Q."/>
            <person name="Jourda C."/>
            <person name="Duchesne M."/>
            <person name="Belahbib H."/>
            <person name="Rocher C."/>
            <person name="Selva M."/>
            <person name="Riesgo A."/>
            <person name="Vervoort M."/>
            <person name="Leys S.P."/>
            <person name="Kodjabachian L."/>
            <person name="Le Bivic A."/>
            <person name="Borchiellini C."/>
            <person name="Claverie J.M."/>
            <person name="Renard E."/>
        </authorList>
    </citation>
    <scope>NUCLEOTIDE SEQUENCE [LARGE SCALE GENOMIC DNA]</scope>
    <source>
        <strain evidence="23">SPO-2</strain>
    </source>
</reference>
<evidence type="ECO:0000256" key="9">
    <source>
        <dbReference type="ARBA" id="ARBA00022824"/>
    </source>
</evidence>
<evidence type="ECO:0000256" key="6">
    <source>
        <dbReference type="ARBA" id="ARBA00022617"/>
    </source>
</evidence>
<dbReference type="InterPro" id="IPR036400">
    <property type="entry name" value="Cyt_B5-like_heme/steroid_sf"/>
</dbReference>
<dbReference type="FunFam" id="3.10.120.10:FF:000007">
    <property type="entry name" value="Sulfite oxidase, mitochondrial"/>
    <property type="match status" value="1"/>
</dbReference>
<evidence type="ECO:0000256" key="11">
    <source>
        <dbReference type="ARBA" id="ARBA00022833"/>
    </source>
</evidence>
<feature type="binding site" evidence="19">
    <location>
        <position position="316"/>
    </location>
    <ligand>
        <name>Zn(2+)</name>
        <dbReference type="ChEBI" id="CHEBI:29105"/>
        <label>1</label>
    </ligand>
</feature>
<feature type="transmembrane region" description="Helical" evidence="21">
    <location>
        <begin position="250"/>
        <end position="273"/>
    </location>
</feature>
<comment type="function">
    <text evidence="18">Catalyzes stereospecific hydroxylation of free fatty acids at the C-2 position to produce (R)-2-hydroxy fatty acids, which are building blocks of sphingolipids and glycosphingolipids common in neural tissue and epidermis. Plays an essential role in the synthesis of galactosphingolipids of the myelin sheath. Responsible for the synthesis of sphingolipids and glycosphingolipids involved in the formation of epidermal lamellar bodies critical for skin permeability barrier. Participates in the synthesis of glycosphingolipids and a fraction of type II wax diesters in sebaceous gland, specifically regulating hair follicle homeostasis. Involved in the synthesis of sphingolipids of plasma membrane rafts, controlling lipid raft mobility and trafficking of raft-associated proteins.</text>
</comment>
<accession>A0AAV7JCP6</accession>
<keyword evidence="24" id="KW-1185">Reference proteome</keyword>
<dbReference type="GO" id="GO:0080132">
    <property type="term" value="F:fatty acid 2-hydroxylase activity"/>
    <property type="evidence" value="ECO:0007669"/>
    <property type="project" value="InterPro"/>
</dbReference>
<keyword evidence="13 18" id="KW-0560">Oxidoreductase</keyword>
<dbReference type="SMART" id="SM01117">
    <property type="entry name" value="Cyt-b5"/>
    <property type="match status" value="1"/>
</dbReference>
<keyword evidence="8 18" id="KW-0479">Metal-binding</keyword>
<feature type="transmembrane region" description="Helical" evidence="21">
    <location>
        <begin position="194"/>
        <end position="215"/>
    </location>
</feature>
<feature type="binding site" evidence="19">
    <location>
        <position position="216"/>
    </location>
    <ligand>
        <name>Zn(2+)</name>
        <dbReference type="ChEBI" id="CHEBI:29105"/>
        <label>1</label>
    </ligand>
</feature>
<evidence type="ECO:0000256" key="5">
    <source>
        <dbReference type="ARBA" id="ARBA00022516"/>
    </source>
</evidence>
<dbReference type="PROSITE" id="PS00191">
    <property type="entry name" value="CYTOCHROME_B5_1"/>
    <property type="match status" value="1"/>
</dbReference>
<sequence length="346" mass="39944">MTEELTHRKLPSYSASQVAEHNSLSDAWVVYGEKVFNITEFLSIHPGGSEITVEHLGRDVSDVLNSEILHQHSANAIQLMKQYCIGELDKEDCKSSIKSFSLDGFNEDELIDWSRALTFQVGKLGENYDKWVHSPVNRPLKLFDNPILEYLTRTHWYMVPIVWIPMMFYMSWLSCTQRQPSLFPGTVVNNPIQFPLFVALFSVGLFVWTLIEYCLHRFVFHLVPKHHLAISFHFMIHGQHHKVPFDTERLVFPPIPAGLIMIPIFVTLLIFFPLSWARALYSGGLLGYIIYDLSHYYIHHASPKPQSYMGRLKSYHAAHHFTAPSLGFGVSCKLWDYPFRTIIPGY</sequence>
<dbReference type="Gene3D" id="3.10.120.10">
    <property type="entry name" value="Cytochrome b5-like heme/steroid binding domain"/>
    <property type="match status" value="1"/>
</dbReference>
<evidence type="ECO:0000256" key="13">
    <source>
        <dbReference type="ARBA" id="ARBA00023002"/>
    </source>
</evidence>
<comment type="pathway">
    <text evidence="3">Lipid metabolism.</text>
</comment>
<feature type="binding site" evidence="19">
    <location>
        <position position="319"/>
    </location>
    <ligand>
        <name>Zn(2+)</name>
        <dbReference type="ChEBI" id="CHEBI:29105"/>
        <label>1</label>
    </ligand>
</feature>
<feature type="binding site" evidence="19">
    <location>
        <position position="295"/>
    </location>
    <ligand>
        <name>Zn(2+)</name>
        <dbReference type="ChEBI" id="CHEBI:29105"/>
        <label>1</label>
    </ligand>
</feature>
<dbReference type="GO" id="GO:0020037">
    <property type="term" value="F:heme binding"/>
    <property type="evidence" value="ECO:0007669"/>
    <property type="project" value="InterPro"/>
</dbReference>
<keyword evidence="5 18" id="KW-0444">Lipid biosynthesis</keyword>
<dbReference type="EC" id="1.-.-.-" evidence="18"/>
<evidence type="ECO:0000256" key="21">
    <source>
        <dbReference type="SAM" id="Phobius"/>
    </source>
</evidence>
<dbReference type="InterPro" id="IPR001199">
    <property type="entry name" value="Cyt_B5-like_heme/steroid-bd"/>
</dbReference>
<organism evidence="23 24">
    <name type="scientific">Oopsacas minuta</name>
    <dbReference type="NCBI Taxonomy" id="111878"/>
    <lineage>
        <taxon>Eukaryota</taxon>
        <taxon>Metazoa</taxon>
        <taxon>Porifera</taxon>
        <taxon>Hexactinellida</taxon>
        <taxon>Hexasterophora</taxon>
        <taxon>Lyssacinosida</taxon>
        <taxon>Leucopsacidae</taxon>
        <taxon>Oopsacas</taxon>
    </lineage>
</organism>
<protein>
    <recommendedName>
        <fullName evidence="18">Fatty acid 2-hydroxylase</fullName>
        <ecNumber evidence="18">1.-.-.-</ecNumber>
    </recommendedName>
</protein>
<dbReference type="Pfam" id="PF00173">
    <property type="entry name" value="Cyt-b5"/>
    <property type="match status" value="1"/>
</dbReference>
<dbReference type="SUPFAM" id="SSF55856">
    <property type="entry name" value="Cytochrome b5-like heme/steroid binding domain"/>
    <property type="match status" value="1"/>
</dbReference>
<evidence type="ECO:0000256" key="3">
    <source>
        <dbReference type="ARBA" id="ARBA00005189"/>
    </source>
</evidence>
<evidence type="ECO:0000256" key="7">
    <source>
        <dbReference type="ARBA" id="ARBA00022692"/>
    </source>
</evidence>
<comment type="subcellular location">
    <subcellularLocation>
        <location evidence="1">Endoplasmic reticulum membrane</location>
        <topology evidence="1">Multi-pass membrane protein</topology>
    </subcellularLocation>
</comment>
<keyword evidence="7 21" id="KW-0812">Transmembrane</keyword>
<proteinExistence type="inferred from homology"/>
<feature type="transmembrane region" description="Helical" evidence="21">
    <location>
        <begin position="279"/>
        <end position="298"/>
    </location>
</feature>
<dbReference type="EMBL" id="JAKMXF010000354">
    <property type="protein sequence ID" value="KAI6646524.1"/>
    <property type="molecule type" value="Genomic_DNA"/>
</dbReference>
<keyword evidence="17 18" id="KW-0275">Fatty acid biosynthesis</keyword>
<feature type="binding site" evidence="19">
    <location>
        <position position="299"/>
    </location>
    <ligand>
        <name>Zn(2+)</name>
        <dbReference type="ChEBI" id="CHEBI:29105"/>
        <label>1</label>
    </ligand>
</feature>
<dbReference type="Proteomes" id="UP001165289">
    <property type="component" value="Unassembled WGS sequence"/>
</dbReference>
<evidence type="ECO:0000256" key="4">
    <source>
        <dbReference type="ARBA" id="ARBA00005747"/>
    </source>
</evidence>
<feature type="binding site" evidence="19">
    <location>
        <position position="320"/>
    </location>
    <ligand>
        <name>Zn(2+)</name>
        <dbReference type="ChEBI" id="CHEBI:29105"/>
        <label>1</label>
    </ligand>
</feature>
<comment type="pathway">
    <text evidence="2">Sphingolipid metabolism.</text>
</comment>
<dbReference type="PIRSF" id="PIRSF005149">
    <property type="entry name" value="IPC-B_HD"/>
    <property type="match status" value="1"/>
</dbReference>
<dbReference type="InterPro" id="IPR018506">
    <property type="entry name" value="Cyt_B5_heme-BS"/>
</dbReference>
<dbReference type="AlphaFoldDB" id="A0AAV7JCP6"/>
<dbReference type="GO" id="GO:0005506">
    <property type="term" value="F:iron ion binding"/>
    <property type="evidence" value="ECO:0007669"/>
    <property type="project" value="UniProtKB-UniRule"/>
</dbReference>
<evidence type="ECO:0000256" key="8">
    <source>
        <dbReference type="ARBA" id="ARBA00022723"/>
    </source>
</evidence>
<evidence type="ECO:0000256" key="1">
    <source>
        <dbReference type="ARBA" id="ARBA00004477"/>
    </source>
</evidence>
<evidence type="ECO:0000256" key="18">
    <source>
        <dbReference type="PIRNR" id="PIRNR005149"/>
    </source>
</evidence>
<feature type="binding site" description="axial binding residue" evidence="20">
    <location>
        <position position="45"/>
    </location>
    <ligand>
        <name>heme</name>
        <dbReference type="ChEBI" id="CHEBI:30413"/>
    </ligand>
    <ligandPart>
        <name>Fe</name>
        <dbReference type="ChEBI" id="CHEBI:18248"/>
    </ligandPart>
</feature>
<name>A0AAV7JCP6_9METZ</name>
<dbReference type="GO" id="GO:0005789">
    <property type="term" value="C:endoplasmic reticulum membrane"/>
    <property type="evidence" value="ECO:0007669"/>
    <property type="project" value="UniProtKB-SubCell"/>
</dbReference>
<dbReference type="GO" id="GO:0006633">
    <property type="term" value="P:fatty acid biosynthetic process"/>
    <property type="evidence" value="ECO:0007669"/>
    <property type="project" value="UniProtKB-KW"/>
</dbReference>
<keyword evidence="11 19" id="KW-0862">Zinc</keyword>
<evidence type="ECO:0000256" key="16">
    <source>
        <dbReference type="ARBA" id="ARBA00023136"/>
    </source>
</evidence>
<dbReference type="InterPro" id="IPR006694">
    <property type="entry name" value="Fatty_acid_hydroxylase"/>
</dbReference>
<feature type="binding site" description="axial binding residue" evidence="20">
    <location>
        <position position="72"/>
    </location>
    <ligand>
        <name>heme</name>
        <dbReference type="ChEBI" id="CHEBI:30413"/>
    </ligand>
    <ligandPart>
        <name>Fe</name>
        <dbReference type="ChEBI" id="CHEBI:18248"/>
    </ligandPart>
</feature>
<keyword evidence="14 18" id="KW-0408">Iron</keyword>
<dbReference type="PANTHER" id="PTHR12863">
    <property type="entry name" value="FATTY ACID HYDROXYLASE"/>
    <property type="match status" value="1"/>
</dbReference>
<evidence type="ECO:0000313" key="24">
    <source>
        <dbReference type="Proteomes" id="UP001165289"/>
    </source>
</evidence>
<feature type="binding site" evidence="19">
    <location>
        <position position="221"/>
    </location>
    <ligand>
        <name>Zn(2+)</name>
        <dbReference type="ChEBI" id="CHEBI:29105"/>
        <label>1</label>
    </ligand>
</feature>
<evidence type="ECO:0000259" key="22">
    <source>
        <dbReference type="PROSITE" id="PS50255"/>
    </source>
</evidence>
<keyword evidence="15 18" id="KW-0443">Lipid metabolism</keyword>